<organism evidence="3 4">
    <name type="scientific">Clostridium weizhouense</name>
    <dbReference type="NCBI Taxonomy" id="2859781"/>
    <lineage>
        <taxon>Bacteria</taxon>
        <taxon>Bacillati</taxon>
        <taxon>Bacillota</taxon>
        <taxon>Clostridia</taxon>
        <taxon>Eubacteriales</taxon>
        <taxon>Clostridiaceae</taxon>
        <taxon>Clostridium</taxon>
    </lineage>
</organism>
<dbReference type="EMBL" id="JAHXPT010000006">
    <property type="protein sequence ID" value="MBW6410291.1"/>
    <property type="molecule type" value="Genomic_DNA"/>
</dbReference>
<dbReference type="Pfam" id="PF13439">
    <property type="entry name" value="Glyco_transf_4"/>
    <property type="match status" value="1"/>
</dbReference>
<evidence type="ECO:0000313" key="3">
    <source>
        <dbReference type="EMBL" id="MBW6410291.1"/>
    </source>
</evidence>
<dbReference type="Pfam" id="PF00534">
    <property type="entry name" value="Glycos_transf_1"/>
    <property type="match status" value="1"/>
</dbReference>
<comment type="caution">
    <text evidence="3">The sequence shown here is derived from an EMBL/GenBank/DDBJ whole genome shotgun (WGS) entry which is preliminary data.</text>
</comment>
<proteinExistence type="predicted"/>
<evidence type="ECO:0000259" key="2">
    <source>
        <dbReference type="Pfam" id="PF13439"/>
    </source>
</evidence>
<dbReference type="Gene3D" id="3.40.50.2000">
    <property type="entry name" value="Glycogen Phosphorylase B"/>
    <property type="match status" value="2"/>
</dbReference>
<dbReference type="Proteomes" id="UP001519921">
    <property type="component" value="Unassembled WGS sequence"/>
</dbReference>
<name>A0ABS7APE0_9CLOT</name>
<reference evidence="3 4" key="1">
    <citation type="submission" date="2021-07" db="EMBL/GenBank/DDBJ databases">
        <title>Clostridium weizhouense sp. nov., an anaerobic bacterium isolated from activated sludge of Petroleum wastewater.</title>
        <authorList>
            <person name="Li Q."/>
        </authorList>
    </citation>
    <scope>NUCLEOTIDE SEQUENCE [LARGE SCALE GENOMIC DNA]</scope>
    <source>
        <strain evidence="3 4">YB-6</strain>
    </source>
</reference>
<protein>
    <submittedName>
        <fullName evidence="3">Glycosyltransferase family 4 protein</fullName>
    </submittedName>
</protein>
<dbReference type="CDD" id="cd03820">
    <property type="entry name" value="GT4_AmsD-like"/>
    <property type="match status" value="1"/>
</dbReference>
<dbReference type="SUPFAM" id="SSF53756">
    <property type="entry name" value="UDP-Glycosyltransferase/glycogen phosphorylase"/>
    <property type="match status" value="1"/>
</dbReference>
<accession>A0ABS7APE0</accession>
<evidence type="ECO:0000313" key="4">
    <source>
        <dbReference type="Proteomes" id="UP001519921"/>
    </source>
</evidence>
<sequence>MKICFLTGNIFTIGGVQRVLSVIASELSKYHTIDILCTDDNLVIDRKMYNLNQNVNIVNPTGLRNKNIINKVFKGINRITGMFNNNILYKVLTEIYFPRKMRKKLTQYLNDNKYDLIIGAEGYYSLLLGLISKEIDAKTIGWQHSSYNAYLNNRYRYYWNQDKLFKEYLHNLDKCIVLTEEDSKLYKEKLNINCDVIYNPLSFQSKIKSKCNDKSIIFVGRLVKQAKGLDLLIKAFSLVNQEKEDWQLKIVGDGPDRKKLIKYIYKYHLENNIILLGKSDNVKKHYLESSIFVSSSRWEGFGLAITEAMECGLPVIAFKNSGPKEIINKNNENGILVPCNDVEKLANTIIELIENRRKREYIAQKSIERAKDFSLKIIIQQWCEFIK</sequence>
<dbReference type="PANTHER" id="PTHR12526">
    <property type="entry name" value="GLYCOSYLTRANSFERASE"/>
    <property type="match status" value="1"/>
</dbReference>
<evidence type="ECO:0000259" key="1">
    <source>
        <dbReference type="Pfam" id="PF00534"/>
    </source>
</evidence>
<dbReference type="InterPro" id="IPR028098">
    <property type="entry name" value="Glyco_trans_4-like_N"/>
</dbReference>
<feature type="domain" description="Glycosyltransferase subfamily 4-like N-terminal" evidence="2">
    <location>
        <begin position="13"/>
        <end position="200"/>
    </location>
</feature>
<feature type="domain" description="Glycosyl transferase family 1" evidence="1">
    <location>
        <begin position="206"/>
        <end position="367"/>
    </location>
</feature>
<gene>
    <name evidence="3" type="ORF">KYD98_09300</name>
</gene>
<keyword evidence="4" id="KW-1185">Reference proteome</keyword>
<dbReference type="InterPro" id="IPR001296">
    <property type="entry name" value="Glyco_trans_1"/>
</dbReference>
<dbReference type="PANTHER" id="PTHR12526:SF630">
    <property type="entry name" value="GLYCOSYLTRANSFERASE"/>
    <property type="match status" value="1"/>
</dbReference>
<dbReference type="RefSeq" id="WP_219779484.1">
    <property type="nucleotide sequence ID" value="NZ_JAHXPT010000006.1"/>
</dbReference>